<sequence length="318" mass="36692">MDSRVYSLGWVGCLWSLFWSRFSRLWCGPIISTVRGVKIRLDPKSICRIFNIAPIGLKVYESKMWPIVPRFEPREAIKRICELVDAHGMGKPSAHNLTAISRVLHHMHGVDTETRRIHLGYLISCYKSTTRVLPYGRFLTRVCKDVSVDLSRETNFEASNTYDTYDDQSMGKMKFEKVPNGSWFETIFSKPMMFESTFIAGPSTQSSFIESSSKLAFTKPTHFEIPLAQTPLALDHAPWMDLSAQISSLSTHMEELAVVSDTRFYSMEDCMDQYQVGFTSQFEYLQQGIERIEDRLKSQHENMMVYLRSMFPHPLLHP</sequence>
<proteinExistence type="predicted"/>
<organism evidence="1">
    <name type="scientific">Vitis vinifera</name>
    <name type="common">Grape</name>
    <dbReference type="NCBI Taxonomy" id="29760"/>
    <lineage>
        <taxon>Eukaryota</taxon>
        <taxon>Viridiplantae</taxon>
        <taxon>Streptophyta</taxon>
        <taxon>Embryophyta</taxon>
        <taxon>Tracheophyta</taxon>
        <taxon>Spermatophyta</taxon>
        <taxon>Magnoliopsida</taxon>
        <taxon>eudicotyledons</taxon>
        <taxon>Gunneridae</taxon>
        <taxon>Pentapetalae</taxon>
        <taxon>rosids</taxon>
        <taxon>Vitales</taxon>
        <taxon>Vitaceae</taxon>
        <taxon>Viteae</taxon>
        <taxon>Vitis</taxon>
    </lineage>
</organism>
<dbReference type="EMBL" id="AM431594">
    <property type="protein sequence ID" value="CAN78149.1"/>
    <property type="molecule type" value="Genomic_DNA"/>
</dbReference>
<dbReference type="AlphaFoldDB" id="A5APN6"/>
<protein>
    <submittedName>
        <fullName evidence="1">Uncharacterized protein</fullName>
    </submittedName>
</protein>
<gene>
    <name evidence="1" type="ORF">VITISV_004263</name>
</gene>
<accession>A5APN6</accession>
<reference evidence="1" key="1">
    <citation type="journal article" date="2007" name="PLoS ONE">
        <title>The first genome sequence of an elite grapevine cultivar (Pinot noir Vitis vinifera L.): coping with a highly heterozygous genome.</title>
        <authorList>
            <person name="Velasco R."/>
            <person name="Zharkikh A."/>
            <person name="Troggio M."/>
            <person name="Cartwright D.A."/>
            <person name="Cestaro A."/>
            <person name="Pruss D."/>
            <person name="Pindo M."/>
            <person name="FitzGerald L.M."/>
            <person name="Vezzulli S."/>
            <person name="Reid J."/>
            <person name="Malacarne G."/>
            <person name="Iliev D."/>
            <person name="Coppola G."/>
            <person name="Wardell B."/>
            <person name="Micheletti D."/>
            <person name="Macalma T."/>
            <person name="Facci M."/>
            <person name="Mitchell J.T."/>
            <person name="Perazzolli M."/>
            <person name="Eldredge G."/>
            <person name="Gatto P."/>
            <person name="Oyzerski R."/>
            <person name="Moretto M."/>
            <person name="Gutin N."/>
            <person name="Stefanini M."/>
            <person name="Chen Y."/>
            <person name="Segala C."/>
            <person name="Davenport C."/>
            <person name="Dematte L."/>
            <person name="Mraz A."/>
            <person name="Battilana J."/>
            <person name="Stormo K."/>
            <person name="Costa F."/>
            <person name="Tao Q."/>
            <person name="Si-Ammour A."/>
            <person name="Harkins T."/>
            <person name="Lackey A."/>
            <person name="Perbost C."/>
            <person name="Taillon B."/>
            <person name="Stella A."/>
            <person name="Solovyev V."/>
            <person name="Fawcett J.A."/>
            <person name="Sterck L."/>
            <person name="Vandepoele K."/>
            <person name="Grando S.M."/>
            <person name="Toppo S."/>
            <person name="Moser C."/>
            <person name="Lanchbury J."/>
            <person name="Bogden R."/>
            <person name="Skolnick M."/>
            <person name="Sgaramella V."/>
            <person name="Bhatnagar S.K."/>
            <person name="Fontana P."/>
            <person name="Gutin A."/>
            <person name="Van de Peer Y."/>
            <person name="Salamini F."/>
            <person name="Viola R."/>
        </authorList>
    </citation>
    <scope>NUCLEOTIDE SEQUENCE</scope>
</reference>
<evidence type="ECO:0000313" key="1">
    <source>
        <dbReference type="EMBL" id="CAN78149.1"/>
    </source>
</evidence>
<name>A5APN6_VITVI</name>